<dbReference type="EMBL" id="JAGINW010000001">
    <property type="protein sequence ID" value="MBP2329574.1"/>
    <property type="molecule type" value="Genomic_DNA"/>
</dbReference>
<sequence length="177" mass="19535">MEPRNDEETRFGTALAARASRWQRFGLAPDDTEVLAVLTPLVVMVDVGLPTAAGIVPEPTKLQVAYWTTGGEAALEGYWGNELVMDGFDANDDEVLVVRGLCGEPEQFAVWTADWLERQLARPVVRQEWRRGAAVVFQRWVLADTGDVLAQRGNRGLRRLVGPHRPDATILVRNSGG</sequence>
<keyword evidence="2" id="KW-1185">Reference proteome</keyword>
<accession>A0ABS4U026</accession>
<organism evidence="1 2">
    <name type="scientific">Kibdelosporangium banguiense</name>
    <dbReference type="NCBI Taxonomy" id="1365924"/>
    <lineage>
        <taxon>Bacteria</taxon>
        <taxon>Bacillati</taxon>
        <taxon>Actinomycetota</taxon>
        <taxon>Actinomycetes</taxon>
        <taxon>Pseudonocardiales</taxon>
        <taxon>Pseudonocardiaceae</taxon>
        <taxon>Kibdelosporangium</taxon>
    </lineage>
</organism>
<dbReference type="RefSeq" id="WP_209646326.1">
    <property type="nucleotide sequence ID" value="NZ_JAGINW010000001.1"/>
</dbReference>
<evidence type="ECO:0000313" key="1">
    <source>
        <dbReference type="EMBL" id="MBP2329574.1"/>
    </source>
</evidence>
<gene>
    <name evidence="1" type="ORF">JOF56_009959</name>
</gene>
<dbReference type="Proteomes" id="UP001519332">
    <property type="component" value="Unassembled WGS sequence"/>
</dbReference>
<proteinExistence type="predicted"/>
<name>A0ABS4U026_9PSEU</name>
<protein>
    <submittedName>
        <fullName evidence="1">Uncharacterized protein</fullName>
    </submittedName>
</protein>
<comment type="caution">
    <text evidence="1">The sequence shown here is derived from an EMBL/GenBank/DDBJ whole genome shotgun (WGS) entry which is preliminary data.</text>
</comment>
<evidence type="ECO:0000313" key="2">
    <source>
        <dbReference type="Proteomes" id="UP001519332"/>
    </source>
</evidence>
<reference evidence="1 2" key="1">
    <citation type="submission" date="2021-03" db="EMBL/GenBank/DDBJ databases">
        <title>Sequencing the genomes of 1000 actinobacteria strains.</title>
        <authorList>
            <person name="Klenk H.-P."/>
        </authorList>
    </citation>
    <scope>NUCLEOTIDE SEQUENCE [LARGE SCALE GENOMIC DNA]</scope>
    <source>
        <strain evidence="1 2">DSM 46670</strain>
    </source>
</reference>